<dbReference type="AlphaFoldDB" id="A0A0A1DQ23"/>
<dbReference type="PANTHER" id="PTHR30055">
    <property type="entry name" value="HTH-TYPE TRANSCRIPTIONAL REGULATOR RUTR"/>
    <property type="match status" value="1"/>
</dbReference>
<dbReference type="SUPFAM" id="SSF46689">
    <property type="entry name" value="Homeodomain-like"/>
    <property type="match status" value="1"/>
</dbReference>
<protein>
    <submittedName>
        <fullName evidence="2">Transcriptional regulator, TetR family</fullName>
    </submittedName>
</protein>
<dbReference type="Gene3D" id="1.10.357.10">
    <property type="entry name" value="Tetracycline Repressor, domain 2"/>
    <property type="match status" value="1"/>
</dbReference>
<dbReference type="InterPro" id="IPR050109">
    <property type="entry name" value="HTH-type_TetR-like_transc_reg"/>
</dbReference>
<dbReference type="Proteomes" id="UP000030300">
    <property type="component" value="Chromosome"/>
</dbReference>
<keyword evidence="3" id="KW-1185">Reference proteome</keyword>
<dbReference type="Pfam" id="PF00440">
    <property type="entry name" value="TetR_N"/>
    <property type="match status" value="1"/>
</dbReference>
<name>A0A0A1DQ23_NOCSI</name>
<dbReference type="PANTHER" id="PTHR30055:SF226">
    <property type="entry name" value="HTH-TYPE TRANSCRIPTIONAL REGULATOR PKSA"/>
    <property type="match status" value="1"/>
</dbReference>
<dbReference type="GO" id="GO:0000976">
    <property type="term" value="F:transcription cis-regulatory region binding"/>
    <property type="evidence" value="ECO:0007669"/>
    <property type="project" value="TreeGrafter"/>
</dbReference>
<dbReference type="STRING" id="2045.KR76_26700"/>
<dbReference type="InterPro" id="IPR001647">
    <property type="entry name" value="HTH_TetR"/>
</dbReference>
<dbReference type="InterPro" id="IPR009057">
    <property type="entry name" value="Homeodomain-like_sf"/>
</dbReference>
<evidence type="ECO:0000256" key="1">
    <source>
        <dbReference type="ARBA" id="ARBA00023125"/>
    </source>
</evidence>
<sequence length="207" mass="21967">MTENARVYGGRAAAERVAERRGRLLAAGLELMGTRGVAGTTVRGVAEQSGIAARYFYESFAGIEELQLAVFDQIATEAAERSLAALGAAPDDVRARTRAVLAAMADLFLEDPRKGRIALVESITSPVLGPRVLEESRRFAGMLAATRSSGDPSGPADVPVDELLTARFLIGGVAHALSAALQGDVRVEREHLVDVLVDLFLGANLRR</sequence>
<keyword evidence="1" id="KW-0238">DNA-binding</keyword>
<dbReference type="eggNOG" id="COG1309">
    <property type="taxonomic scope" value="Bacteria"/>
</dbReference>
<proteinExistence type="predicted"/>
<evidence type="ECO:0000313" key="3">
    <source>
        <dbReference type="Proteomes" id="UP000030300"/>
    </source>
</evidence>
<gene>
    <name evidence="2" type="ORF">KR76_26700</name>
</gene>
<dbReference type="KEGG" id="psim:KR76_26700"/>
<accession>A0A0A1DQ23</accession>
<dbReference type="RefSeq" id="WP_038682689.1">
    <property type="nucleotide sequence ID" value="NZ_BJMC01000020.1"/>
</dbReference>
<reference evidence="2 3" key="1">
    <citation type="journal article" date="2015" name="Genome Announc.">
        <title>Complete Genome Sequence of Steroid-Transforming Nocardioides simplex VKM Ac-2033D.</title>
        <authorList>
            <person name="Shtratnikova V.Y."/>
            <person name="Schelkunov M.I."/>
            <person name="Pekov Y.A."/>
            <person name="Fokina V.V."/>
            <person name="Logacheva M.D."/>
            <person name="Sokolov S.L."/>
            <person name="Bragin E.Y."/>
            <person name="Ashapkin V.V."/>
            <person name="Donova M.V."/>
        </authorList>
    </citation>
    <scope>NUCLEOTIDE SEQUENCE [LARGE SCALE GENOMIC DNA]</scope>
    <source>
        <strain evidence="2 3">VKM Ac-2033D</strain>
    </source>
</reference>
<dbReference type="PROSITE" id="PS50977">
    <property type="entry name" value="HTH_TETR_2"/>
    <property type="match status" value="1"/>
</dbReference>
<dbReference type="EMBL" id="CP009896">
    <property type="protein sequence ID" value="AIY19464.1"/>
    <property type="molecule type" value="Genomic_DNA"/>
</dbReference>
<dbReference type="GO" id="GO:0003700">
    <property type="term" value="F:DNA-binding transcription factor activity"/>
    <property type="evidence" value="ECO:0007669"/>
    <property type="project" value="TreeGrafter"/>
</dbReference>
<dbReference type="HOGENOM" id="CLU_069356_13_2_11"/>
<organism evidence="2 3">
    <name type="scientific">Nocardioides simplex</name>
    <name type="common">Arthrobacter simplex</name>
    <dbReference type="NCBI Taxonomy" id="2045"/>
    <lineage>
        <taxon>Bacteria</taxon>
        <taxon>Bacillati</taxon>
        <taxon>Actinomycetota</taxon>
        <taxon>Actinomycetes</taxon>
        <taxon>Propionibacteriales</taxon>
        <taxon>Nocardioidaceae</taxon>
        <taxon>Pimelobacter</taxon>
    </lineage>
</organism>
<dbReference type="GeneID" id="96612331"/>
<evidence type="ECO:0000313" key="2">
    <source>
        <dbReference type="EMBL" id="AIY19464.1"/>
    </source>
</evidence>